<protein>
    <submittedName>
        <fullName evidence="2">Uncharacterized protein</fullName>
    </submittedName>
</protein>
<dbReference type="VEuPathDB" id="PlasmoDB:PGAL8A_00412200"/>
<keyword evidence="1" id="KW-0812">Transmembrane</keyword>
<gene>
    <name evidence="2" type="ORF">PGAL8A_00412200</name>
</gene>
<dbReference type="GeneID" id="39732652"/>
<feature type="transmembrane region" description="Helical" evidence="1">
    <location>
        <begin position="6"/>
        <end position="28"/>
    </location>
</feature>
<evidence type="ECO:0000313" key="2">
    <source>
        <dbReference type="EMBL" id="CRG96540.1"/>
    </source>
</evidence>
<evidence type="ECO:0000313" key="3">
    <source>
        <dbReference type="Proteomes" id="UP000220797"/>
    </source>
</evidence>
<keyword evidence="1" id="KW-0472">Membrane</keyword>
<dbReference type="Proteomes" id="UP000220797">
    <property type="component" value="Unassembled WGS sequence"/>
</dbReference>
<dbReference type="AlphaFoldDB" id="A0A1J1GW40"/>
<reference evidence="2" key="1">
    <citation type="submission" date="2015-04" db="EMBL/GenBank/DDBJ databases">
        <authorList>
            <consortium name="Pathogen Informatics"/>
        </authorList>
    </citation>
    <scope>NUCLEOTIDE SEQUENCE [LARGE SCALE GENOMIC DNA]</scope>
    <source>
        <strain evidence="2">8A</strain>
    </source>
</reference>
<keyword evidence="1" id="KW-1133">Transmembrane helix</keyword>
<organism evidence="2 3">
    <name type="scientific">Plasmodium gallinaceum</name>
    <dbReference type="NCBI Taxonomy" id="5849"/>
    <lineage>
        <taxon>Eukaryota</taxon>
        <taxon>Sar</taxon>
        <taxon>Alveolata</taxon>
        <taxon>Apicomplexa</taxon>
        <taxon>Aconoidasida</taxon>
        <taxon>Haemosporida</taxon>
        <taxon>Plasmodiidae</taxon>
        <taxon>Plasmodium</taxon>
        <taxon>Plasmodium (Haemamoeba)</taxon>
    </lineage>
</organism>
<dbReference type="RefSeq" id="XP_028529345.1">
    <property type="nucleotide sequence ID" value="XM_028672831.1"/>
</dbReference>
<evidence type="ECO:0000256" key="1">
    <source>
        <dbReference type="SAM" id="Phobius"/>
    </source>
</evidence>
<proteinExistence type="predicted"/>
<accession>A0A1J1GW40</accession>
<dbReference type="EMBL" id="CVMV01000062">
    <property type="protein sequence ID" value="CRG96540.1"/>
    <property type="molecule type" value="Genomic_DNA"/>
</dbReference>
<name>A0A1J1GW40_PLAGA</name>
<sequence length="401" mass="47487">MNILKAFNFYIILLVPYFIIFILDFRLLRKSFNHILQIDYHEMKLISQRSLAESIPYVREFYSKTKDDDTFLEKDNFIIKFPYSEYLLSQELFFKVNSENYSIEQATNDMESMLEKINSRFYFEGITLPLREMFNILNRMIERVMELPIESRMTRENLLQKIFELEKCATEELLKSLITSDEEVKYNIKDNMDKILDLVRRKLSLQNITLSDSVITKIATRISQSVDSAVIVYNEKFKNAPWKNEEYVQLYSNLHYEVMKDLLDIIYSKDYSHTARDVFFDSKLIMQTINGIAKKNNILLSYAQLRNMFIRVKECIRLTSLESISKSRISNMLKIFLLESDLVYEIAMQILNSGVQEDDIEYIAMTKAKTDNLLESQNIPLPEDVEQMAYRIKIYVSDIIS</sequence>
<keyword evidence="3" id="KW-1185">Reference proteome</keyword>
<dbReference type="InterPro" id="IPR036469">
    <property type="entry name" value="Pfg27_sf"/>
</dbReference>
<dbReference type="Gene3D" id="1.10.3030.10">
    <property type="entry name" value="Gametocyte protein Pfg27"/>
    <property type="match status" value="2"/>
</dbReference>
<comment type="caution">
    <text evidence="2">The sequence shown here is derived from an EMBL/GenBank/DDBJ whole genome shotgun (WGS) entry which is preliminary data.</text>
</comment>